<dbReference type="EMBL" id="CYSB01000040">
    <property type="protein sequence ID" value="CUH69655.1"/>
    <property type="molecule type" value="Genomic_DNA"/>
</dbReference>
<reference evidence="2 4" key="1">
    <citation type="submission" date="2015-09" db="EMBL/GenBank/DDBJ databases">
        <authorList>
            <consortium name="Swine Surveillance"/>
        </authorList>
    </citation>
    <scope>NUCLEOTIDE SEQUENCE [LARGE SCALE GENOMIC DNA]</scope>
    <source>
        <strain evidence="2 4">5120</strain>
    </source>
</reference>
<name>A0A0P1GG18_9RHOB</name>
<dbReference type="SUPFAM" id="SSF53448">
    <property type="entry name" value="Nucleotide-diphospho-sugar transferases"/>
    <property type="match status" value="1"/>
</dbReference>
<accession>A0A0P1GG18</accession>
<dbReference type="OrthoDB" id="7684392at2"/>
<evidence type="ECO:0000313" key="3">
    <source>
        <dbReference type="Proteomes" id="UP000051086"/>
    </source>
</evidence>
<evidence type="ECO:0008006" key="5">
    <source>
        <dbReference type="Google" id="ProtNLM"/>
    </source>
</evidence>
<protein>
    <recommendedName>
        <fullName evidence="5">Glycosyl transferase family 8</fullName>
    </recommendedName>
</protein>
<dbReference type="Proteomes" id="UP000051887">
    <property type="component" value="Unassembled WGS sequence"/>
</dbReference>
<evidence type="ECO:0000313" key="2">
    <source>
        <dbReference type="EMBL" id="CUH73058.1"/>
    </source>
</evidence>
<dbReference type="AlphaFoldDB" id="A0A0P1GG18"/>
<dbReference type="Proteomes" id="UP000051086">
    <property type="component" value="Unassembled WGS sequence"/>
</dbReference>
<dbReference type="InterPro" id="IPR029044">
    <property type="entry name" value="Nucleotide-diphossugar_trans"/>
</dbReference>
<evidence type="ECO:0000313" key="4">
    <source>
        <dbReference type="Proteomes" id="UP000051887"/>
    </source>
</evidence>
<sequence length="334" mass="38424">MAKAAAKSQSFNVMIVAQAGRLQYEALLFAASFHKANPDFPGRFFIAIPEPGPLWREDPRVLDPQVIDLLQGFGAELIHFKSRHFGSAYPYGNKIEALMALPKGEPFVFFDTDTLILDDLTKVPFDFDTPGASERVEGTWPTIELYGPGYNDIWGALYDRFDLDFESSLDLEEPDEFWRRYLYFNAGYFFYRCPHEFGARFAEYALSIRDNPPAELVCQVLDPWLDQVVLPLVIHSLGGGRGALPDGLLDGSVSCHYRWMALLYARESDAVIELVEDLASPNKMKRVLKEYEPMKRFIFQNKGNKARGLFDRENLPRKEQKIRQRLKNHKLWIR</sequence>
<proteinExistence type="predicted"/>
<dbReference type="EMBL" id="CYSC01000035">
    <property type="protein sequence ID" value="CUH73058.1"/>
    <property type="molecule type" value="Genomic_DNA"/>
</dbReference>
<evidence type="ECO:0000313" key="1">
    <source>
        <dbReference type="EMBL" id="CUH69655.1"/>
    </source>
</evidence>
<organism evidence="2 4">
    <name type="scientific">Thalassovita autumnalis</name>
    <dbReference type="NCBI Taxonomy" id="2072972"/>
    <lineage>
        <taxon>Bacteria</taxon>
        <taxon>Pseudomonadati</taxon>
        <taxon>Pseudomonadota</taxon>
        <taxon>Alphaproteobacteria</taxon>
        <taxon>Rhodobacterales</taxon>
        <taxon>Roseobacteraceae</taxon>
        <taxon>Thalassovita</taxon>
    </lineage>
</organism>
<gene>
    <name evidence="1" type="ORF">TL5118_03625</name>
    <name evidence="2" type="ORF">TL5120_02865</name>
</gene>
<keyword evidence="3" id="KW-1185">Reference proteome</keyword>
<dbReference type="RefSeq" id="WP_058244215.1">
    <property type="nucleotide sequence ID" value="NZ_CYSB01000040.1"/>
</dbReference>
<reference evidence="1 3" key="2">
    <citation type="submission" date="2015-09" db="EMBL/GenBank/DDBJ databases">
        <authorList>
            <person name="Rodrigo-Torres L."/>
            <person name="Arahal D.R."/>
        </authorList>
    </citation>
    <scope>NUCLEOTIDE SEQUENCE [LARGE SCALE GENOMIC DNA]</scope>
    <source>
        <strain evidence="1 3">CECT 5118</strain>
    </source>
</reference>